<protein>
    <submittedName>
        <fullName evidence="1">Uncharacterized protein</fullName>
    </submittedName>
</protein>
<organism evidence="1 2">
    <name type="scientific">Chrysodeixis includens</name>
    <name type="common">Soybean looper</name>
    <name type="synonym">Pseudoplusia includens</name>
    <dbReference type="NCBI Taxonomy" id="689277"/>
    <lineage>
        <taxon>Eukaryota</taxon>
        <taxon>Metazoa</taxon>
        <taxon>Ecdysozoa</taxon>
        <taxon>Arthropoda</taxon>
        <taxon>Hexapoda</taxon>
        <taxon>Insecta</taxon>
        <taxon>Pterygota</taxon>
        <taxon>Neoptera</taxon>
        <taxon>Endopterygota</taxon>
        <taxon>Lepidoptera</taxon>
        <taxon>Glossata</taxon>
        <taxon>Ditrysia</taxon>
        <taxon>Noctuoidea</taxon>
        <taxon>Noctuidae</taxon>
        <taxon>Plusiinae</taxon>
        <taxon>Chrysodeixis</taxon>
    </lineage>
</organism>
<proteinExistence type="predicted"/>
<dbReference type="Proteomes" id="UP001154114">
    <property type="component" value="Chromosome 9"/>
</dbReference>
<reference evidence="1" key="1">
    <citation type="submission" date="2021-12" db="EMBL/GenBank/DDBJ databases">
        <authorList>
            <person name="King R."/>
        </authorList>
    </citation>
    <scope>NUCLEOTIDE SEQUENCE</scope>
</reference>
<dbReference type="EMBL" id="LR824012">
    <property type="protein sequence ID" value="CAD0198930.1"/>
    <property type="molecule type" value="Genomic_DNA"/>
</dbReference>
<sequence length="104" mass="11572">MKLDCQTLLKIVIKRQQIVSTVGNTIPHQLLTVQNIRRISFPHRTRILYMNRACSPPSPQTRHAIKKSNGTLLLLAFSVPLQGKSVPLQGKSLPSLLPPIPVCD</sequence>
<evidence type="ECO:0000313" key="2">
    <source>
        <dbReference type="Proteomes" id="UP001154114"/>
    </source>
</evidence>
<gene>
    <name evidence="1" type="ORF">CINC_LOCUS13201</name>
</gene>
<name>A0A9N8L1E2_CHRIL</name>
<keyword evidence="2" id="KW-1185">Reference proteome</keyword>
<accession>A0A9N8L1E2</accession>
<dbReference type="AlphaFoldDB" id="A0A9N8L1E2"/>
<evidence type="ECO:0000313" key="1">
    <source>
        <dbReference type="EMBL" id="CAD0198930.1"/>
    </source>
</evidence>